<dbReference type="AlphaFoldDB" id="A0A3A1P5D7"/>
<dbReference type="InterPro" id="IPR004360">
    <property type="entry name" value="Glyas_Fos-R_dOase_dom"/>
</dbReference>
<dbReference type="EMBL" id="QXFM01000093">
    <property type="protein sequence ID" value="RIV86102.1"/>
    <property type="molecule type" value="Genomic_DNA"/>
</dbReference>
<comment type="caution">
    <text evidence="2">The sequence shown here is derived from an EMBL/GenBank/DDBJ whole genome shotgun (WGS) entry which is preliminary data.</text>
</comment>
<dbReference type="InterPro" id="IPR037523">
    <property type="entry name" value="VOC_core"/>
</dbReference>
<gene>
    <name evidence="2" type="ORF">D2V17_10105</name>
</gene>
<evidence type="ECO:0000259" key="1">
    <source>
        <dbReference type="PROSITE" id="PS51819"/>
    </source>
</evidence>
<dbReference type="PROSITE" id="PS51819">
    <property type="entry name" value="VOC"/>
    <property type="match status" value="1"/>
</dbReference>
<proteinExistence type="predicted"/>
<dbReference type="OrthoDB" id="7407907at2"/>
<dbReference type="CDD" id="cd06587">
    <property type="entry name" value="VOC"/>
    <property type="match status" value="1"/>
</dbReference>
<evidence type="ECO:0000313" key="2">
    <source>
        <dbReference type="EMBL" id="RIV86102.1"/>
    </source>
</evidence>
<dbReference type="Proteomes" id="UP000265366">
    <property type="component" value="Unassembled WGS sequence"/>
</dbReference>
<name>A0A3A1P5D7_9SPHN</name>
<dbReference type="RefSeq" id="WP_119592850.1">
    <property type="nucleotide sequence ID" value="NZ_QXFM01000093.1"/>
</dbReference>
<protein>
    <submittedName>
        <fullName evidence="2">VOC family protein</fullName>
    </submittedName>
</protein>
<accession>A0A3A1P5D7</accession>
<feature type="domain" description="VOC" evidence="1">
    <location>
        <begin position="7"/>
        <end position="127"/>
    </location>
</feature>
<dbReference type="SUPFAM" id="SSF54593">
    <property type="entry name" value="Glyoxalase/Bleomycin resistance protein/Dihydroxybiphenyl dioxygenase"/>
    <property type="match status" value="1"/>
</dbReference>
<keyword evidence="3" id="KW-1185">Reference proteome</keyword>
<evidence type="ECO:0000313" key="3">
    <source>
        <dbReference type="Proteomes" id="UP000265366"/>
    </source>
</evidence>
<sequence>MTPPVAKLAFFKLNVPDLAQARSFWQRAFGFTVVGSYDLPDFAEDIMAIPGEEGAPQLMLVQGKPAGDVSVGPGHGPVGFVCPDVAASFAHAQAEGASVLMEPTDVGGVIVAMLASPQGHQIELVQILG</sequence>
<organism evidence="2 3">
    <name type="scientific">Aurantiacibacter xanthus</name>
    <dbReference type="NCBI Taxonomy" id="1784712"/>
    <lineage>
        <taxon>Bacteria</taxon>
        <taxon>Pseudomonadati</taxon>
        <taxon>Pseudomonadota</taxon>
        <taxon>Alphaproteobacteria</taxon>
        <taxon>Sphingomonadales</taxon>
        <taxon>Erythrobacteraceae</taxon>
        <taxon>Aurantiacibacter</taxon>
    </lineage>
</organism>
<dbReference type="InterPro" id="IPR029068">
    <property type="entry name" value="Glyas_Bleomycin-R_OHBP_Dase"/>
</dbReference>
<reference evidence="2 3" key="1">
    <citation type="submission" date="2018-08" db="EMBL/GenBank/DDBJ databases">
        <title>Erythrobacter zhengii sp.nov., a bacterium isolated from deep-sea sediment.</title>
        <authorList>
            <person name="Fang C."/>
            <person name="Wu Y.-H."/>
            <person name="Sun C."/>
            <person name="Wang H."/>
            <person name="Cheng H."/>
            <person name="Meng F.-X."/>
            <person name="Wang C.-S."/>
            <person name="Xu X.-W."/>
        </authorList>
    </citation>
    <scope>NUCLEOTIDE SEQUENCE [LARGE SCALE GENOMIC DNA]</scope>
    <source>
        <strain evidence="2 3">CCTCC AB 2015396</strain>
    </source>
</reference>
<dbReference type="Pfam" id="PF00903">
    <property type="entry name" value="Glyoxalase"/>
    <property type="match status" value="1"/>
</dbReference>
<dbReference type="Gene3D" id="3.10.180.10">
    <property type="entry name" value="2,3-Dihydroxybiphenyl 1,2-Dioxygenase, domain 1"/>
    <property type="match status" value="1"/>
</dbReference>